<dbReference type="CDD" id="cd00053">
    <property type="entry name" value="EGF"/>
    <property type="match status" value="1"/>
</dbReference>
<comment type="caution">
    <text evidence="15">The sequence shown here is derived from an EMBL/GenBank/DDBJ whole genome shotgun (WGS) entry which is preliminary data.</text>
</comment>
<evidence type="ECO:0000256" key="8">
    <source>
        <dbReference type="PROSITE-ProRule" id="PRU00076"/>
    </source>
</evidence>
<dbReference type="InterPro" id="IPR047377">
    <property type="entry name" value="Tudor_TDRD1_rpt2"/>
</dbReference>
<evidence type="ECO:0000256" key="5">
    <source>
        <dbReference type="ARBA" id="ARBA00022771"/>
    </source>
</evidence>
<dbReference type="SMART" id="SM00181">
    <property type="entry name" value="EGF"/>
    <property type="match status" value="2"/>
</dbReference>
<dbReference type="PROSITE" id="PS50234">
    <property type="entry name" value="VWFA"/>
    <property type="match status" value="3"/>
</dbReference>
<dbReference type="Gene3D" id="6.10.140.2220">
    <property type="match status" value="1"/>
</dbReference>
<dbReference type="SMART" id="SM00333">
    <property type="entry name" value="TUDOR"/>
    <property type="match status" value="4"/>
</dbReference>
<dbReference type="Pfam" id="PF00008">
    <property type="entry name" value="EGF"/>
    <property type="match status" value="1"/>
</dbReference>
<feature type="domain" description="MYND-type" evidence="14">
    <location>
        <begin position="85"/>
        <end position="121"/>
    </location>
</feature>
<sequence length="1758" mass="197605">MKGKAPPANSVEFVNQLSPSQSPESKLNDPEGAFKVMNNLLSSTKKINPVSDSTLIQAMHLPSSDKVLPISYKSSPLSPLYQPTCHFCGLFGSLRCTKCKQVCYCSASCQMKDWQIHNIVCKPSKSNTNKAEYCRKSLDESNKKENILPTNTKNVDEQGKKIMLSDLSYLRLQKNMKIKGTITDFNSPSEFYIQVNSPEVQSNIRKLTMKLKDYKGINQIYIPVKGEVAVAKYSLDQTWCRILIKEIDILTKSAQVLYIDYGKGENILLHKVKGLNEDLSQIPPCAIKCCIANVLDTKEWNENYKNIIAPILIGKYCSLIITDVLMDDMPCFIVDAILSDDDKHLHEIILENMHDWNAKEKDSKKETSAMDPIVEKKSVLEKKMEWKELDDTDCLIPKIVSVATGDAFLGMVAHIQNPGNFFCQQTENGSSLSQLQVSLREYCANTSITPDFCPAVGDMCCAQFTEDNQWYRATVISFVSEKIALVGYIDYGNFEILQLNRLRPIVQKLMELPMQAINCTLAGVKPISGTWLAEATSAMKQLIQNKVVAIKVTDKKMNTFVVEITDESVTPSVNVSKCLLELGYAIEEAPILLKQIETIKETNSEKQEPVNWSWVTLTAKQVVNVMVSVLYNPSKFYCQLLNKDDLNALKELNLSLAEYCEKTKPNVSQVTKGMVYGAYFSGDGRWYRAFVKDVISLEVIKVQFVDYGNCEEITLDKIRHISSTFFKLPFQGIKCWLSGVRPKNNTWTTEAITTFQMYATEKKLHARVISVMKNGAEVELIDNSNSIPMISEILIRKHLAFKEDSLLNPNTLPVTSTSMQWTMPAFSIGDTLSALVLDVVDPGLFYVVPKEMKVDSEKLHKLMIELADYCCAQNDCTFQPKIGEPCCARFSGDDKWYRAIILGIHESEIKIVYADYGIVEMLPFSRLQPITPPYLQLPFQILKCSLADIMGLDGKWSISAIEKLKSLLMNANVMITVKEVSQNIYPVIVQKKSENRVMDIAEQLIIENLAKYSNNGNQCSKTTDCSCIELKKQVAKLEQVLYFLLKDRFGGGVSSHRLSLSNVTERALGRRNRETPILTPAQNPPRFGASASMVFTNLIHFESFCTFLFSQVFISWSIQELQISQEIIDKISAASHLMNCSAPVDILFLLDGSYSIGKGSFERSKHLTIKLCDALDISPEKVRVGAIQFSNTPHLEFSLDAYFTKHEIKDQLKKIVFNPFEPCVSVQGGRTETGLALKHILQQGFRGGRNSSVPQILIILTDGRSQNNVSTLAQQIKERGIAVFAIGVNFPRWEELYALASEPVEYYTLFAEDTDDASNGLYTMLTLSDICSAAFPGCWAESHPCEHKTLERVKELVGNYFCWKGSQSNNVVRISLCPFYNWRNIFIKFPSTCYRTICSDPCDSHPCQNGGACIQQGLEGYHCVCPMEFVGDSNCAPNINLECSVDILLLVDSSSSTTLEGFLHYKTFLKRFLHVVWNTETLGNVAVAQYSNDVKMVAQIGDYRDIFSLVKIIDSMEFNGGNTLTGKALRFIAQRGFKSAPVFADVPDDLPRVVILLTDSKAEDSVLEEARFSRKQGISIIGVGSEFLRRELDEITGNPKRTIIYSTTQDLFNKITELQRKICSIDRQGCLSQSLDLVFALDSSTSAGRVNFAQMKNFVSSLSSQFGINRDMTQISLVTFDLRQNEDFIMEKLCDEATMPVNICKPNPCMNYGICIPENGNYWCQCQGWEGPHCENRMQSSDTSQSWKHSAMIHSHLN</sequence>
<dbReference type="InterPro" id="IPR002035">
    <property type="entry name" value="VWF_A"/>
</dbReference>
<evidence type="ECO:0000256" key="4">
    <source>
        <dbReference type="ARBA" id="ARBA00022737"/>
    </source>
</evidence>
<evidence type="ECO:0000313" key="15">
    <source>
        <dbReference type="EMBL" id="KAK9400850.1"/>
    </source>
</evidence>
<dbReference type="PRINTS" id="PR00453">
    <property type="entry name" value="VWFADOMAIN"/>
</dbReference>
<dbReference type="CDD" id="cd00054">
    <property type="entry name" value="EGF_CA"/>
    <property type="match status" value="1"/>
</dbReference>
<keyword evidence="7" id="KW-1015">Disulfide bond</keyword>
<dbReference type="Proteomes" id="UP001474421">
    <property type="component" value="Unassembled WGS sequence"/>
</dbReference>
<dbReference type="PANTHER" id="PTHR22948">
    <property type="entry name" value="TUDOR DOMAIN CONTAINING PROTEIN"/>
    <property type="match status" value="1"/>
</dbReference>
<feature type="domain" description="VWFA" evidence="12">
    <location>
        <begin position="1446"/>
        <end position="1622"/>
    </location>
</feature>
<dbReference type="EMBL" id="JAOTOJ010000005">
    <property type="protein sequence ID" value="KAK9400850.1"/>
    <property type="molecule type" value="Genomic_DNA"/>
</dbReference>
<dbReference type="PROSITE" id="PS50865">
    <property type="entry name" value="ZF_MYND_2"/>
    <property type="match status" value="1"/>
</dbReference>
<feature type="domain" description="Tudor" evidence="13">
    <location>
        <begin position="879"/>
        <end position="937"/>
    </location>
</feature>
<gene>
    <name evidence="15" type="ORF">NXF25_011564</name>
</gene>
<dbReference type="CDD" id="cd20409">
    <property type="entry name" value="Tudor_TDRD1_rpt2"/>
    <property type="match status" value="1"/>
</dbReference>
<dbReference type="PANTHER" id="PTHR22948:SF4">
    <property type="entry name" value="TUDOR DOMAIN-CONTAINING PROTEIN 1"/>
    <property type="match status" value="1"/>
</dbReference>
<organism evidence="15 16">
    <name type="scientific">Crotalus adamanteus</name>
    <name type="common">Eastern diamondback rattlesnake</name>
    <dbReference type="NCBI Taxonomy" id="8729"/>
    <lineage>
        <taxon>Eukaryota</taxon>
        <taxon>Metazoa</taxon>
        <taxon>Chordata</taxon>
        <taxon>Craniata</taxon>
        <taxon>Vertebrata</taxon>
        <taxon>Euteleostomi</taxon>
        <taxon>Lepidosauria</taxon>
        <taxon>Squamata</taxon>
        <taxon>Bifurcata</taxon>
        <taxon>Unidentata</taxon>
        <taxon>Episquamata</taxon>
        <taxon>Toxicofera</taxon>
        <taxon>Serpentes</taxon>
        <taxon>Colubroidea</taxon>
        <taxon>Viperidae</taxon>
        <taxon>Crotalinae</taxon>
        <taxon>Crotalus</taxon>
    </lineage>
</organism>
<dbReference type="CDD" id="cd01472">
    <property type="entry name" value="vWA_collagen"/>
    <property type="match status" value="1"/>
</dbReference>
<dbReference type="PROSITE" id="PS50026">
    <property type="entry name" value="EGF_3"/>
    <property type="match status" value="2"/>
</dbReference>
<dbReference type="FunFam" id="2.30.30.140:FF:000018">
    <property type="entry name" value="Serine/threonine-protein kinase 31"/>
    <property type="match status" value="3"/>
</dbReference>
<dbReference type="Gene3D" id="2.40.50.90">
    <property type="match status" value="4"/>
</dbReference>
<evidence type="ECO:0000256" key="1">
    <source>
        <dbReference type="ARBA" id="ARBA00022536"/>
    </source>
</evidence>
<evidence type="ECO:0000256" key="9">
    <source>
        <dbReference type="PROSITE-ProRule" id="PRU00134"/>
    </source>
</evidence>
<dbReference type="InterPro" id="IPR035437">
    <property type="entry name" value="SNase_OB-fold_sf"/>
</dbReference>
<keyword evidence="5 9" id="KW-0863">Zinc-finger</keyword>
<dbReference type="InterPro" id="IPR050621">
    <property type="entry name" value="Tudor_domain_containing"/>
</dbReference>
<protein>
    <submittedName>
        <fullName evidence="15">Tudor domain-containing protein 1</fullName>
    </submittedName>
</protein>
<dbReference type="InterPro" id="IPR000742">
    <property type="entry name" value="EGF"/>
</dbReference>
<dbReference type="Pfam" id="PF01753">
    <property type="entry name" value="zf-MYND"/>
    <property type="match status" value="1"/>
</dbReference>
<dbReference type="Pfam" id="PF00567">
    <property type="entry name" value="TUDOR"/>
    <property type="match status" value="4"/>
</dbReference>
<dbReference type="SUPFAM" id="SSF144232">
    <property type="entry name" value="HIT/MYND zinc finger-like"/>
    <property type="match status" value="1"/>
</dbReference>
<accession>A0AAW1BF53</accession>
<comment type="caution">
    <text evidence="8">Lacks conserved residue(s) required for the propagation of feature annotation.</text>
</comment>
<evidence type="ECO:0000259" key="14">
    <source>
        <dbReference type="PROSITE" id="PS50865"/>
    </source>
</evidence>
<evidence type="ECO:0000256" key="2">
    <source>
        <dbReference type="ARBA" id="ARBA00022723"/>
    </source>
</evidence>
<feature type="domain" description="EGF-like" evidence="11">
    <location>
        <begin position="1700"/>
        <end position="1735"/>
    </location>
</feature>
<dbReference type="GO" id="GO:0008270">
    <property type="term" value="F:zinc ion binding"/>
    <property type="evidence" value="ECO:0007669"/>
    <property type="project" value="UniProtKB-KW"/>
</dbReference>
<name>A0AAW1BF53_CROAD</name>
<feature type="domain" description="Tudor" evidence="13">
    <location>
        <begin position="669"/>
        <end position="728"/>
    </location>
</feature>
<dbReference type="Gene3D" id="2.10.25.10">
    <property type="entry name" value="Laminin"/>
    <property type="match status" value="2"/>
</dbReference>
<proteinExistence type="predicted"/>
<reference evidence="15 16" key="1">
    <citation type="journal article" date="2024" name="Proc. Natl. Acad. Sci. U.S.A.">
        <title>The genetic regulatory architecture and epigenomic basis for age-related changes in rattlesnake venom.</title>
        <authorList>
            <person name="Hogan M.P."/>
            <person name="Holding M.L."/>
            <person name="Nystrom G.S."/>
            <person name="Colston T.J."/>
            <person name="Bartlett D.A."/>
            <person name="Mason A.J."/>
            <person name="Ellsworth S.A."/>
            <person name="Rautsaw R.M."/>
            <person name="Lawrence K.C."/>
            <person name="Strickland J.L."/>
            <person name="He B."/>
            <person name="Fraser P."/>
            <person name="Margres M.J."/>
            <person name="Gilbert D.M."/>
            <person name="Gibbs H.L."/>
            <person name="Parkinson C.L."/>
            <person name="Rokyta D.R."/>
        </authorList>
    </citation>
    <scope>NUCLEOTIDE SEQUENCE [LARGE SCALE GENOMIC DNA]</scope>
    <source>
        <strain evidence="15">DRR0105</strain>
    </source>
</reference>
<dbReference type="Pfam" id="PF00092">
    <property type="entry name" value="VWA"/>
    <property type="match status" value="3"/>
</dbReference>
<keyword evidence="3" id="KW-0732">Signal</keyword>
<dbReference type="Gene3D" id="2.30.30.140">
    <property type="match status" value="4"/>
</dbReference>
<evidence type="ECO:0000259" key="13">
    <source>
        <dbReference type="PROSITE" id="PS50304"/>
    </source>
</evidence>
<evidence type="ECO:0000313" key="16">
    <source>
        <dbReference type="Proteomes" id="UP001474421"/>
    </source>
</evidence>
<feature type="domain" description="VWFA" evidence="12">
    <location>
        <begin position="1636"/>
        <end position="1680"/>
    </location>
</feature>
<keyword evidence="1 8" id="KW-0245">EGF-like domain</keyword>
<dbReference type="SMART" id="SM00327">
    <property type="entry name" value="VWA"/>
    <property type="match status" value="2"/>
</dbReference>
<feature type="domain" description="EGF-like" evidence="11">
    <location>
        <begin position="1399"/>
        <end position="1436"/>
    </location>
</feature>
<evidence type="ECO:0000256" key="3">
    <source>
        <dbReference type="ARBA" id="ARBA00022729"/>
    </source>
</evidence>
<keyword evidence="2" id="KW-0479">Metal-binding</keyword>
<feature type="region of interest" description="Disordered" evidence="10">
    <location>
        <begin position="1"/>
        <end position="29"/>
    </location>
</feature>
<feature type="domain" description="Tudor" evidence="13">
    <location>
        <begin position="222"/>
        <end position="282"/>
    </location>
</feature>
<evidence type="ECO:0000259" key="11">
    <source>
        <dbReference type="PROSITE" id="PS50026"/>
    </source>
</evidence>
<dbReference type="FunFam" id="2.10.25.10:FF:000066">
    <property type="entry name" value="FAT atypical cadherin 4"/>
    <property type="match status" value="1"/>
</dbReference>
<dbReference type="PROSITE" id="PS50304">
    <property type="entry name" value="TUDOR"/>
    <property type="match status" value="4"/>
</dbReference>
<dbReference type="InterPro" id="IPR002893">
    <property type="entry name" value="Znf_MYND"/>
</dbReference>
<evidence type="ECO:0000256" key="7">
    <source>
        <dbReference type="ARBA" id="ARBA00023157"/>
    </source>
</evidence>
<dbReference type="SUPFAM" id="SSF57196">
    <property type="entry name" value="EGF/Laminin"/>
    <property type="match status" value="1"/>
</dbReference>
<dbReference type="InterPro" id="IPR036465">
    <property type="entry name" value="vWFA_dom_sf"/>
</dbReference>
<feature type="domain" description="VWFA" evidence="12">
    <location>
        <begin position="1145"/>
        <end position="1325"/>
    </location>
</feature>
<keyword evidence="4" id="KW-0677">Repeat</keyword>
<keyword evidence="16" id="KW-1185">Reference proteome</keyword>
<feature type="compositionally biased region" description="Polar residues" evidence="10">
    <location>
        <begin position="12"/>
        <end position="25"/>
    </location>
</feature>
<dbReference type="InterPro" id="IPR002999">
    <property type="entry name" value="Tudor"/>
</dbReference>
<dbReference type="Gene3D" id="3.40.50.410">
    <property type="entry name" value="von Willebrand factor, type A domain"/>
    <property type="match status" value="3"/>
</dbReference>
<dbReference type="SUPFAM" id="SSF53300">
    <property type="entry name" value="vWA-like"/>
    <property type="match status" value="3"/>
</dbReference>
<dbReference type="SUPFAM" id="SSF63748">
    <property type="entry name" value="Tudor/PWWP/MBT"/>
    <property type="match status" value="4"/>
</dbReference>
<dbReference type="FunFam" id="3.40.50.410:FF:000047">
    <property type="entry name" value="von Willebrand factor A domain containing 2"/>
    <property type="match status" value="1"/>
</dbReference>
<evidence type="ECO:0000259" key="12">
    <source>
        <dbReference type="PROSITE" id="PS50234"/>
    </source>
</evidence>
<evidence type="ECO:0000256" key="10">
    <source>
        <dbReference type="SAM" id="MobiDB-lite"/>
    </source>
</evidence>
<keyword evidence="6" id="KW-0862">Zinc</keyword>
<feature type="domain" description="Tudor" evidence="13">
    <location>
        <begin position="453"/>
        <end position="512"/>
    </location>
</feature>
<evidence type="ECO:0000256" key="6">
    <source>
        <dbReference type="ARBA" id="ARBA00022833"/>
    </source>
</evidence>
<dbReference type="PROSITE" id="PS01360">
    <property type="entry name" value="ZF_MYND_1"/>
    <property type="match status" value="1"/>
</dbReference>